<dbReference type="InterPro" id="IPR045216">
    <property type="entry name" value="CK2_alpha"/>
</dbReference>
<evidence type="ECO:0000256" key="1">
    <source>
        <dbReference type="ARBA" id="ARBA00012513"/>
    </source>
</evidence>
<dbReference type="GO" id="GO:0005524">
    <property type="term" value="F:ATP binding"/>
    <property type="evidence" value="ECO:0007669"/>
    <property type="project" value="UniProtKB-KW"/>
</dbReference>
<evidence type="ECO:0000256" key="7">
    <source>
        <dbReference type="ARBA" id="ARBA00047899"/>
    </source>
</evidence>
<dbReference type="EMBL" id="HBEL01010619">
    <property type="protein sequence ID" value="CAD8408922.1"/>
    <property type="molecule type" value="Transcribed_RNA"/>
</dbReference>
<evidence type="ECO:0000313" key="10">
    <source>
        <dbReference type="EMBL" id="CAD8408922.1"/>
    </source>
</evidence>
<comment type="catalytic activity">
    <reaction evidence="8">
        <text>L-seryl-[protein] + ATP = O-phospho-L-seryl-[protein] + ADP + H(+)</text>
        <dbReference type="Rhea" id="RHEA:17989"/>
        <dbReference type="Rhea" id="RHEA-COMP:9863"/>
        <dbReference type="Rhea" id="RHEA-COMP:11604"/>
        <dbReference type="ChEBI" id="CHEBI:15378"/>
        <dbReference type="ChEBI" id="CHEBI:29999"/>
        <dbReference type="ChEBI" id="CHEBI:30616"/>
        <dbReference type="ChEBI" id="CHEBI:83421"/>
        <dbReference type="ChEBI" id="CHEBI:456216"/>
        <dbReference type="EC" id="2.7.11.1"/>
    </reaction>
</comment>
<evidence type="ECO:0000256" key="4">
    <source>
        <dbReference type="ARBA" id="ARBA00022741"/>
    </source>
</evidence>
<dbReference type="EC" id="2.7.11.1" evidence="1"/>
<dbReference type="GO" id="GO:0004674">
    <property type="term" value="F:protein serine/threonine kinase activity"/>
    <property type="evidence" value="ECO:0007669"/>
    <property type="project" value="UniProtKB-KW"/>
</dbReference>
<dbReference type="InterPro" id="IPR000719">
    <property type="entry name" value="Prot_kinase_dom"/>
</dbReference>
<keyword evidence="2" id="KW-0723">Serine/threonine-protein kinase</keyword>
<dbReference type="AlphaFoldDB" id="A0A7S0GCM2"/>
<organism evidence="10">
    <name type="scientific">Proboscia inermis</name>
    <dbReference type="NCBI Taxonomy" id="420281"/>
    <lineage>
        <taxon>Eukaryota</taxon>
        <taxon>Sar</taxon>
        <taxon>Stramenopiles</taxon>
        <taxon>Ochrophyta</taxon>
        <taxon>Bacillariophyta</taxon>
        <taxon>Coscinodiscophyceae</taxon>
        <taxon>Rhizosoleniophycidae</taxon>
        <taxon>Rhizosoleniales</taxon>
        <taxon>Rhizosoleniaceae</taxon>
        <taxon>Proboscia</taxon>
    </lineage>
</organism>
<evidence type="ECO:0000256" key="8">
    <source>
        <dbReference type="ARBA" id="ARBA00048679"/>
    </source>
</evidence>
<comment type="catalytic activity">
    <reaction evidence="7">
        <text>L-threonyl-[protein] + ATP = O-phospho-L-threonyl-[protein] + ADP + H(+)</text>
        <dbReference type="Rhea" id="RHEA:46608"/>
        <dbReference type="Rhea" id="RHEA-COMP:11060"/>
        <dbReference type="Rhea" id="RHEA-COMP:11605"/>
        <dbReference type="ChEBI" id="CHEBI:15378"/>
        <dbReference type="ChEBI" id="CHEBI:30013"/>
        <dbReference type="ChEBI" id="CHEBI:30616"/>
        <dbReference type="ChEBI" id="CHEBI:61977"/>
        <dbReference type="ChEBI" id="CHEBI:456216"/>
        <dbReference type="EC" id="2.7.11.1"/>
    </reaction>
</comment>
<dbReference type="Gene3D" id="1.10.510.10">
    <property type="entry name" value="Transferase(Phosphotransferase) domain 1"/>
    <property type="match status" value="1"/>
</dbReference>
<keyword evidence="4" id="KW-0547">Nucleotide-binding</keyword>
<dbReference type="GO" id="GO:0005829">
    <property type="term" value="C:cytosol"/>
    <property type="evidence" value="ECO:0007669"/>
    <property type="project" value="TreeGrafter"/>
</dbReference>
<feature type="domain" description="Protein kinase" evidence="9">
    <location>
        <begin position="1"/>
        <end position="148"/>
    </location>
</feature>
<dbReference type="PANTHER" id="PTHR24054">
    <property type="entry name" value="CASEIN KINASE II SUBUNIT ALPHA"/>
    <property type="match status" value="1"/>
</dbReference>
<gene>
    <name evidence="10" type="ORF">PINE0816_LOCUS5044</name>
</gene>
<keyword evidence="3" id="KW-0808">Transferase</keyword>
<dbReference type="PROSITE" id="PS00108">
    <property type="entry name" value="PROTEIN_KINASE_ST"/>
    <property type="match status" value="1"/>
</dbReference>
<dbReference type="InterPro" id="IPR011009">
    <property type="entry name" value="Kinase-like_dom_sf"/>
</dbReference>
<dbReference type="Pfam" id="PF00069">
    <property type="entry name" value="Pkinase"/>
    <property type="match status" value="1"/>
</dbReference>
<keyword evidence="6" id="KW-0067">ATP-binding</keyword>
<name>A0A7S0GCM2_9STRA</name>
<dbReference type="SUPFAM" id="SSF56112">
    <property type="entry name" value="Protein kinase-like (PK-like)"/>
    <property type="match status" value="1"/>
</dbReference>
<reference evidence="10" key="1">
    <citation type="submission" date="2021-01" db="EMBL/GenBank/DDBJ databases">
        <authorList>
            <person name="Corre E."/>
            <person name="Pelletier E."/>
            <person name="Niang G."/>
            <person name="Scheremetjew M."/>
            <person name="Finn R."/>
            <person name="Kale V."/>
            <person name="Holt S."/>
            <person name="Cochrane G."/>
            <person name="Meng A."/>
            <person name="Brown T."/>
            <person name="Cohen L."/>
        </authorList>
    </citation>
    <scope>NUCLEOTIDE SEQUENCE</scope>
    <source>
        <strain evidence="10">CCAP1064/1</strain>
    </source>
</reference>
<dbReference type="PROSITE" id="PS50011">
    <property type="entry name" value="PROTEIN_KINASE_DOM"/>
    <property type="match status" value="1"/>
</dbReference>
<proteinExistence type="predicted"/>
<evidence type="ECO:0000256" key="6">
    <source>
        <dbReference type="ARBA" id="ARBA00022840"/>
    </source>
</evidence>
<evidence type="ECO:0000259" key="9">
    <source>
        <dbReference type="PROSITE" id="PS50011"/>
    </source>
</evidence>
<accession>A0A7S0GCM2</accession>
<evidence type="ECO:0000256" key="5">
    <source>
        <dbReference type="ARBA" id="ARBA00022777"/>
    </source>
</evidence>
<keyword evidence="5" id="KW-0418">Kinase</keyword>
<evidence type="ECO:0000256" key="2">
    <source>
        <dbReference type="ARBA" id="ARBA00022527"/>
    </source>
</evidence>
<dbReference type="PANTHER" id="PTHR24054:SF0">
    <property type="entry name" value="CASEIN KINASE II SUBUNIT ALPHA"/>
    <property type="match status" value="1"/>
</dbReference>
<protein>
    <recommendedName>
        <fullName evidence="1">non-specific serine/threonine protein kinase</fullName>
        <ecNumber evidence="1">2.7.11.1</ecNumber>
    </recommendedName>
</protein>
<dbReference type="GO" id="GO:0051726">
    <property type="term" value="P:regulation of cell cycle"/>
    <property type="evidence" value="ECO:0007669"/>
    <property type="project" value="TreeGrafter"/>
</dbReference>
<dbReference type="InterPro" id="IPR008271">
    <property type="entry name" value="Ser/Thr_kinase_AS"/>
</dbReference>
<dbReference type="GO" id="GO:0005634">
    <property type="term" value="C:nucleus"/>
    <property type="evidence" value="ECO:0007669"/>
    <property type="project" value="TreeGrafter"/>
</dbReference>
<sequence length="148" mass="17431">MHKYAANSMPSLILEHAGLKARWFCHGTGGEPKRTNTRSETHDLPTTFENNRYLTEYEIKFFLYKLLNALDGLHSRGIMHRDVKPRNVLITRGCRKSKKNDRYVMKLQEDDDRSLMLIDLGLAEFYLPEKRYNVRVASRHYKSPEPFN</sequence>
<dbReference type="GO" id="GO:0005956">
    <property type="term" value="C:protein kinase CK2 complex"/>
    <property type="evidence" value="ECO:0007669"/>
    <property type="project" value="TreeGrafter"/>
</dbReference>
<evidence type="ECO:0000256" key="3">
    <source>
        <dbReference type="ARBA" id="ARBA00022679"/>
    </source>
</evidence>